<evidence type="ECO:0000313" key="19">
    <source>
        <dbReference type="EMBL" id="RNL21669.1"/>
    </source>
</evidence>
<feature type="transmembrane region" description="Helical" evidence="17">
    <location>
        <begin position="124"/>
        <end position="146"/>
    </location>
</feature>
<dbReference type="Gene3D" id="3.30.980.40">
    <property type="match status" value="1"/>
</dbReference>
<feature type="compositionally biased region" description="Basic and acidic residues" evidence="16">
    <location>
        <begin position="221"/>
        <end position="234"/>
    </location>
</feature>
<dbReference type="AlphaFoldDB" id="A0A3N0AHT1"/>
<evidence type="ECO:0000256" key="15">
    <source>
        <dbReference type="PROSITE-ProRule" id="PRU00289"/>
    </source>
</evidence>
<dbReference type="EMBL" id="QICB01000001">
    <property type="protein sequence ID" value="RNL21669.1"/>
    <property type="molecule type" value="Genomic_DNA"/>
</dbReference>
<sequence>MARGSKTTESQPKKKSDAAKEGRVALKDAPSKSKGRRKEPEAEAPESAAPLIFDERTKRDIAGVAIAVAAVVLFVTAVFPPSGFITSALAGALHAALGVGAYVLPVLLAAVGACFLLRGETDVLALRMGVGFIMLFVAFEALLSLFVPGADADPSLLFGAEALRTHGGYLGAGVAWALLELLGRVVGAIVMVGLALGGAVVIGFSVSGALHTAHDAIASVKERVERRREQREAAAEEDESDALDSPAYRPAQSSEPPARIVRRPDPIPRVPRDLSRPRRASQSLSTQVLGAPSTAQGGPSAMSVDMYWPSDYAYDEARAIADEGRAIEAKRTRVLGVEDPLDERGMVPAASDEAPAEPGFLRSERTAAPAPAPALESEEEDNVFEAAPVAPATATRSLSARKEAPAKRALPWEDPEDDVFSPAAPVIEEPKAVPPAPMTRKLERAASAPEAAVSGVTRSLKKCAAPAASRIAGGEGETRGGFTLPAFSLIRHSEHAAEADERELAATAAELQGTLEDFNIMATVVGWVAGPTVTLFKVDLPSGVRVSRIMALQDDIALALAAPGVRIFAPIPGTNHVGIEVPNKVRQNVLLGDVIKDAKGSPLEMAIGKDVEGHSIVTDLAKMPHLLIGGTTGSGKSVAINAMIMSILMRATPDEVRFIMIDPKRVEFTPYNGIPHLYVPVVTENKEAASALAWGVAEMERRLKVMSKAGVRNIAQYNKKVEQGVFDEEADEGAEPAKKMPYIVIIIDELADLMMNVGKEVELSISRIAQLARAAGIHMIVATQRPSTNVVTGLIKANITNRIAFNVASGIDSRVILDTPGAENLIGLGDMLFSKPEYAKPQRLQGCFVSEEEIEAVVAHLKEQGEPEYHQEILQTNVIGLGSSMPDGSGGSSSSDDPLLWEAADIVVASGLGSTSNIQRRLSVGYSRAGRIMDMLEEKGIVGPPNGSKPREVLVDAMELETLKAFEAQDASEGF</sequence>
<evidence type="ECO:0000256" key="4">
    <source>
        <dbReference type="ARBA" id="ARBA00022618"/>
    </source>
</evidence>
<evidence type="ECO:0000256" key="9">
    <source>
        <dbReference type="ARBA" id="ARBA00022989"/>
    </source>
</evidence>
<dbReference type="RefSeq" id="WP_123197509.1">
    <property type="nucleotide sequence ID" value="NZ_QICB01000001.1"/>
</dbReference>
<name>A0A3N0AHT1_9ACTN</name>
<dbReference type="Gene3D" id="1.10.10.10">
    <property type="entry name" value="Winged helix-like DNA-binding domain superfamily/Winged helix DNA-binding domain"/>
    <property type="match status" value="1"/>
</dbReference>
<organism evidence="19 20">
    <name type="scientific">Slackia faecicanis</name>
    <dbReference type="NCBI Taxonomy" id="255723"/>
    <lineage>
        <taxon>Bacteria</taxon>
        <taxon>Bacillati</taxon>
        <taxon>Actinomycetota</taxon>
        <taxon>Coriobacteriia</taxon>
        <taxon>Eggerthellales</taxon>
        <taxon>Eggerthellaceae</taxon>
        <taxon>Slackia</taxon>
    </lineage>
</organism>
<comment type="caution">
    <text evidence="19">The sequence shown here is derived from an EMBL/GenBank/DDBJ whole genome shotgun (WGS) entry which is preliminary data.</text>
</comment>
<evidence type="ECO:0000256" key="12">
    <source>
        <dbReference type="ARBA" id="ARBA00023306"/>
    </source>
</evidence>
<gene>
    <name evidence="19" type="ORF">DMP07_02240</name>
</gene>
<dbReference type="GO" id="GO:0005524">
    <property type="term" value="F:ATP binding"/>
    <property type="evidence" value="ECO:0007669"/>
    <property type="project" value="UniProtKB-UniRule"/>
</dbReference>
<feature type="region of interest" description="Disordered" evidence="16">
    <location>
        <begin position="221"/>
        <end position="302"/>
    </location>
</feature>
<proteinExistence type="inferred from homology"/>
<dbReference type="InterPro" id="IPR025199">
    <property type="entry name" value="FtsK_4TM"/>
</dbReference>
<evidence type="ECO:0000256" key="17">
    <source>
        <dbReference type="SAM" id="Phobius"/>
    </source>
</evidence>
<dbReference type="Proteomes" id="UP000267368">
    <property type="component" value="Unassembled WGS sequence"/>
</dbReference>
<evidence type="ECO:0000256" key="10">
    <source>
        <dbReference type="ARBA" id="ARBA00023125"/>
    </source>
</evidence>
<dbReference type="OrthoDB" id="9807790at2"/>
<dbReference type="PROSITE" id="PS50901">
    <property type="entry name" value="FTSK"/>
    <property type="match status" value="1"/>
</dbReference>
<feature type="domain" description="FtsK" evidence="18">
    <location>
        <begin position="613"/>
        <end position="814"/>
    </location>
</feature>
<dbReference type="SMART" id="SM00382">
    <property type="entry name" value="AAA"/>
    <property type="match status" value="1"/>
</dbReference>
<feature type="transmembrane region" description="Helical" evidence="17">
    <location>
        <begin position="166"/>
        <end position="182"/>
    </location>
</feature>
<comment type="similarity">
    <text evidence="2">Belongs to the FtsK/SpoIIIE/SftA family.</text>
</comment>
<dbReference type="Pfam" id="PF13491">
    <property type="entry name" value="FtsK_4TM"/>
    <property type="match status" value="1"/>
</dbReference>
<reference evidence="20" key="1">
    <citation type="submission" date="2018-05" db="EMBL/GenBank/DDBJ databases">
        <title>Genome Sequencing of selected type strains of the family Eggerthellaceae.</title>
        <authorList>
            <person name="Danylec N."/>
            <person name="Stoll D.A."/>
            <person name="Doetsch A."/>
            <person name="Huch M."/>
        </authorList>
    </citation>
    <scope>NUCLEOTIDE SEQUENCE [LARGE SCALE GENOMIC DNA]</scope>
    <source>
        <strain evidence="20">DSM 17537</strain>
    </source>
</reference>
<dbReference type="PANTHER" id="PTHR22683">
    <property type="entry name" value="SPORULATION PROTEIN RELATED"/>
    <property type="match status" value="1"/>
</dbReference>
<protein>
    <submittedName>
        <fullName evidence="19">Cell division protein FtsK</fullName>
    </submittedName>
</protein>
<dbReference type="SMART" id="SM00843">
    <property type="entry name" value="Ftsk_gamma"/>
    <property type="match status" value="1"/>
</dbReference>
<evidence type="ECO:0000313" key="20">
    <source>
        <dbReference type="Proteomes" id="UP000267368"/>
    </source>
</evidence>
<evidence type="ECO:0000256" key="3">
    <source>
        <dbReference type="ARBA" id="ARBA00022475"/>
    </source>
</evidence>
<feature type="region of interest" description="Disordered" evidence="16">
    <location>
        <begin position="1"/>
        <end position="49"/>
    </location>
</feature>
<evidence type="ECO:0000256" key="11">
    <source>
        <dbReference type="ARBA" id="ARBA00023136"/>
    </source>
</evidence>
<dbReference type="InterPro" id="IPR041027">
    <property type="entry name" value="FtsK_alpha"/>
</dbReference>
<dbReference type="GO" id="GO:0007059">
    <property type="term" value="P:chromosome segregation"/>
    <property type="evidence" value="ECO:0007669"/>
    <property type="project" value="UniProtKB-KW"/>
</dbReference>
<dbReference type="InterPro" id="IPR003593">
    <property type="entry name" value="AAA+_ATPase"/>
</dbReference>
<evidence type="ECO:0000256" key="8">
    <source>
        <dbReference type="ARBA" id="ARBA00022840"/>
    </source>
</evidence>
<dbReference type="InterPro" id="IPR036390">
    <property type="entry name" value="WH_DNA-bd_sf"/>
</dbReference>
<dbReference type="SUPFAM" id="SSF52540">
    <property type="entry name" value="P-loop containing nucleoside triphosphate hydrolases"/>
    <property type="match status" value="1"/>
</dbReference>
<keyword evidence="12" id="KW-0131">Cell cycle</keyword>
<keyword evidence="10" id="KW-0238">DNA-binding</keyword>
<dbReference type="SUPFAM" id="SSF46785">
    <property type="entry name" value="Winged helix' DNA-binding domain"/>
    <property type="match status" value="1"/>
</dbReference>
<evidence type="ECO:0000256" key="13">
    <source>
        <dbReference type="ARBA" id="ARBA00024986"/>
    </source>
</evidence>
<dbReference type="Gene3D" id="3.40.50.300">
    <property type="entry name" value="P-loop containing nucleotide triphosphate hydrolases"/>
    <property type="match status" value="1"/>
</dbReference>
<dbReference type="CDD" id="cd01127">
    <property type="entry name" value="TrwB_TraG_TraD_VirD4"/>
    <property type="match status" value="1"/>
</dbReference>
<keyword evidence="20" id="KW-1185">Reference proteome</keyword>
<dbReference type="InterPro" id="IPR050206">
    <property type="entry name" value="FtsK/SpoIIIE/SftA"/>
</dbReference>
<dbReference type="InterPro" id="IPR036388">
    <property type="entry name" value="WH-like_DNA-bd_sf"/>
</dbReference>
<keyword evidence="7" id="KW-0159">Chromosome partition</keyword>
<feature type="region of interest" description="Disordered" evidence="16">
    <location>
        <begin position="349"/>
        <end position="418"/>
    </location>
</feature>
<keyword evidence="8 15" id="KW-0067">ATP-binding</keyword>
<dbReference type="InterPro" id="IPR018541">
    <property type="entry name" value="Ftsk_gamma"/>
</dbReference>
<comment type="subunit">
    <text evidence="14">Homohexamer. Forms a ring that surrounds DNA.</text>
</comment>
<feature type="compositionally biased region" description="Polar residues" evidence="16">
    <location>
        <begin position="1"/>
        <end position="10"/>
    </location>
</feature>
<keyword evidence="9 17" id="KW-1133">Transmembrane helix</keyword>
<feature type="transmembrane region" description="Helical" evidence="17">
    <location>
        <begin position="189"/>
        <end position="210"/>
    </location>
</feature>
<feature type="compositionally biased region" description="Polar residues" evidence="16">
    <location>
        <begin position="280"/>
        <end position="297"/>
    </location>
</feature>
<keyword evidence="5 17" id="KW-0812">Transmembrane</keyword>
<keyword evidence="3" id="KW-1003">Cell membrane</keyword>
<dbReference type="GO" id="GO:0003677">
    <property type="term" value="F:DNA binding"/>
    <property type="evidence" value="ECO:0007669"/>
    <property type="project" value="UniProtKB-KW"/>
</dbReference>
<accession>A0A3N0AHT1</accession>
<feature type="binding site" evidence="15">
    <location>
        <begin position="630"/>
        <end position="637"/>
    </location>
    <ligand>
        <name>ATP</name>
        <dbReference type="ChEBI" id="CHEBI:30616"/>
    </ligand>
</feature>
<keyword evidence="6 15" id="KW-0547">Nucleotide-binding</keyword>
<dbReference type="GO" id="GO:0051301">
    <property type="term" value="P:cell division"/>
    <property type="evidence" value="ECO:0007669"/>
    <property type="project" value="UniProtKB-KW"/>
</dbReference>
<dbReference type="InterPro" id="IPR002543">
    <property type="entry name" value="FtsK_dom"/>
</dbReference>
<comment type="subcellular location">
    <subcellularLocation>
        <location evidence="1">Cell membrane</location>
        <topology evidence="1">Multi-pass membrane protein</topology>
    </subcellularLocation>
</comment>
<comment type="function">
    <text evidence="13">Essential cell division protein that coordinates cell division and chromosome segregation. The N-terminus is involved in assembly of the cell-division machinery. The C-terminus functions as a DNA motor that moves dsDNA in an ATP-dependent manner towards the dif recombination site, which is located within the replication terminus region. Required for activation of the Xer recombinase, allowing activation of chromosome unlinking by recombination.</text>
</comment>
<dbReference type="InterPro" id="IPR027417">
    <property type="entry name" value="P-loop_NTPase"/>
</dbReference>
<dbReference type="Pfam" id="PF01580">
    <property type="entry name" value="FtsK_SpoIIIE"/>
    <property type="match status" value="1"/>
</dbReference>
<dbReference type="GO" id="GO:0005886">
    <property type="term" value="C:plasma membrane"/>
    <property type="evidence" value="ECO:0007669"/>
    <property type="project" value="UniProtKB-SubCell"/>
</dbReference>
<keyword evidence="11 17" id="KW-0472">Membrane</keyword>
<evidence type="ECO:0000256" key="2">
    <source>
        <dbReference type="ARBA" id="ARBA00006474"/>
    </source>
</evidence>
<keyword evidence="4 19" id="KW-0132">Cell division</keyword>
<feature type="transmembrane region" description="Helical" evidence="17">
    <location>
        <begin position="92"/>
        <end position="117"/>
    </location>
</feature>
<dbReference type="PANTHER" id="PTHR22683:SF41">
    <property type="entry name" value="DNA TRANSLOCASE FTSK"/>
    <property type="match status" value="1"/>
</dbReference>
<feature type="compositionally biased region" description="Basic and acidic residues" evidence="16">
    <location>
        <begin position="262"/>
        <end position="276"/>
    </location>
</feature>
<evidence type="ECO:0000256" key="1">
    <source>
        <dbReference type="ARBA" id="ARBA00004651"/>
    </source>
</evidence>
<evidence type="ECO:0000259" key="18">
    <source>
        <dbReference type="PROSITE" id="PS50901"/>
    </source>
</evidence>
<evidence type="ECO:0000256" key="14">
    <source>
        <dbReference type="ARBA" id="ARBA00025923"/>
    </source>
</evidence>
<feature type="transmembrane region" description="Helical" evidence="17">
    <location>
        <begin position="61"/>
        <end position="80"/>
    </location>
</feature>
<dbReference type="Pfam" id="PF09397">
    <property type="entry name" value="FtsK_gamma"/>
    <property type="match status" value="1"/>
</dbReference>
<evidence type="ECO:0000256" key="16">
    <source>
        <dbReference type="SAM" id="MobiDB-lite"/>
    </source>
</evidence>
<feature type="compositionally biased region" description="Basic and acidic residues" evidence="16">
    <location>
        <begin position="11"/>
        <end position="31"/>
    </location>
</feature>
<dbReference type="Pfam" id="PF17854">
    <property type="entry name" value="FtsK_alpha"/>
    <property type="match status" value="1"/>
</dbReference>
<evidence type="ECO:0000256" key="5">
    <source>
        <dbReference type="ARBA" id="ARBA00022692"/>
    </source>
</evidence>
<evidence type="ECO:0000256" key="6">
    <source>
        <dbReference type="ARBA" id="ARBA00022741"/>
    </source>
</evidence>
<evidence type="ECO:0000256" key="7">
    <source>
        <dbReference type="ARBA" id="ARBA00022829"/>
    </source>
</evidence>